<proteinExistence type="predicted"/>
<accession>A0A0C7LIZ4</accession>
<dbReference type="EMBL" id="CEKZ01000026">
    <property type="protein sequence ID" value="CEP41709.1"/>
    <property type="molecule type" value="Genomic_DNA"/>
</dbReference>
<name>A0A0C7LIZ4_PARSO</name>
<keyword evidence="1" id="KW-0812">Transmembrane</keyword>
<dbReference type="Proteomes" id="UP000049127">
    <property type="component" value="Unassembled WGS sequence"/>
</dbReference>
<feature type="transmembrane region" description="Helical" evidence="1">
    <location>
        <begin position="6"/>
        <end position="27"/>
    </location>
</feature>
<keyword evidence="1" id="KW-0472">Membrane</keyword>
<gene>
    <name evidence="2" type="ORF">R28058_32361</name>
</gene>
<evidence type="ECO:0000256" key="1">
    <source>
        <dbReference type="SAM" id="Phobius"/>
    </source>
</evidence>
<reference evidence="2 3" key="1">
    <citation type="submission" date="2015-01" db="EMBL/GenBank/DDBJ databases">
        <authorList>
            <person name="Aslett A.Martin."/>
            <person name="De Silva Nishadi"/>
        </authorList>
    </citation>
    <scope>NUCLEOTIDE SEQUENCE [LARGE SCALE GENOMIC DNA]</scope>
    <source>
        <strain evidence="2 3">R28058</strain>
    </source>
</reference>
<dbReference type="AlphaFoldDB" id="A0A0C7LIZ4"/>
<dbReference type="OrthoDB" id="422698at2"/>
<sequence length="138" mass="15921">MKVKFNIRGVIYGIVALILVIGGFIFIPKMFMEDSKPVDYIVLSKNEIPEKILDIMGKYIDEERALAVKIDNKIYVIVTRGKDKEKGIEMDSIKLKREDDKNVMQVNVVHKNKEDSHPYIVVETSLKELPDRIELNSK</sequence>
<protein>
    <submittedName>
        <fullName evidence="2">Uncharacterized protein</fullName>
    </submittedName>
</protein>
<evidence type="ECO:0000313" key="3">
    <source>
        <dbReference type="Proteomes" id="UP000049127"/>
    </source>
</evidence>
<evidence type="ECO:0000313" key="2">
    <source>
        <dbReference type="EMBL" id="CEP41709.1"/>
    </source>
</evidence>
<organism evidence="2 3">
    <name type="scientific">Paraclostridium sordellii</name>
    <name type="common">Clostridium sordellii</name>
    <dbReference type="NCBI Taxonomy" id="1505"/>
    <lineage>
        <taxon>Bacteria</taxon>
        <taxon>Bacillati</taxon>
        <taxon>Bacillota</taxon>
        <taxon>Clostridia</taxon>
        <taxon>Peptostreptococcales</taxon>
        <taxon>Peptostreptococcaceae</taxon>
        <taxon>Paraclostridium</taxon>
    </lineage>
</organism>
<keyword evidence="1" id="KW-1133">Transmembrane helix</keyword>
<dbReference type="RefSeq" id="WP_055343241.1">
    <property type="nucleotide sequence ID" value="NZ_CDNI01000026.1"/>
</dbReference>